<evidence type="ECO:0000313" key="1">
    <source>
        <dbReference type="EMBL" id="KAJ0169820.1"/>
    </source>
</evidence>
<proteinExistence type="predicted"/>
<organism evidence="1 2">
    <name type="scientific">Dendrolimus kikuchii</name>
    <dbReference type="NCBI Taxonomy" id="765133"/>
    <lineage>
        <taxon>Eukaryota</taxon>
        <taxon>Metazoa</taxon>
        <taxon>Ecdysozoa</taxon>
        <taxon>Arthropoda</taxon>
        <taxon>Hexapoda</taxon>
        <taxon>Insecta</taxon>
        <taxon>Pterygota</taxon>
        <taxon>Neoptera</taxon>
        <taxon>Endopterygota</taxon>
        <taxon>Lepidoptera</taxon>
        <taxon>Glossata</taxon>
        <taxon>Ditrysia</taxon>
        <taxon>Bombycoidea</taxon>
        <taxon>Lasiocampidae</taxon>
        <taxon>Dendrolimus</taxon>
    </lineage>
</organism>
<sequence>MTWHFIGEPDVLYELQEEDTSKTSVVQVETAQEVFYLRSPLRNWFAEIQPPDLISSPSSTPTGTYLTSEETTDKKAVCDTAPTQSSSCAALDLRKSDASPNPALLETSGENEDDQRRLRLQLQRSLPVDEGAPEEPPTSRTNLFALRDAVATRGGGCSTKSTLSAPSIASTHTYAFRTLPHVRLHTH</sequence>
<dbReference type="Proteomes" id="UP000824533">
    <property type="component" value="Linkage Group LG29"/>
</dbReference>
<name>A0ACC1CDZ0_9NEOP</name>
<keyword evidence="2" id="KW-1185">Reference proteome</keyword>
<gene>
    <name evidence="1" type="ORF">K1T71_014426</name>
</gene>
<protein>
    <submittedName>
        <fullName evidence="1">Uncharacterized protein</fullName>
    </submittedName>
</protein>
<accession>A0ACC1CDZ0</accession>
<dbReference type="EMBL" id="CM034415">
    <property type="protein sequence ID" value="KAJ0169820.1"/>
    <property type="molecule type" value="Genomic_DNA"/>
</dbReference>
<evidence type="ECO:0000313" key="2">
    <source>
        <dbReference type="Proteomes" id="UP000824533"/>
    </source>
</evidence>
<reference evidence="1 2" key="1">
    <citation type="journal article" date="2021" name="Front. Genet.">
        <title>Chromosome-Level Genome Assembly Reveals Significant Gene Expansion in the Toll and IMD Signaling Pathways of Dendrolimus kikuchii.</title>
        <authorList>
            <person name="Zhou J."/>
            <person name="Wu P."/>
            <person name="Xiong Z."/>
            <person name="Liu N."/>
            <person name="Zhao N."/>
            <person name="Ji M."/>
            <person name="Qiu Y."/>
            <person name="Yang B."/>
        </authorList>
    </citation>
    <scope>NUCLEOTIDE SEQUENCE [LARGE SCALE GENOMIC DNA]</scope>
    <source>
        <strain evidence="1">Ann1</strain>
    </source>
</reference>
<comment type="caution">
    <text evidence="1">The sequence shown here is derived from an EMBL/GenBank/DDBJ whole genome shotgun (WGS) entry which is preliminary data.</text>
</comment>